<dbReference type="PANTHER" id="PTHR38590">
    <property type="entry name" value="BLL0828 PROTEIN"/>
    <property type="match status" value="1"/>
</dbReference>
<protein>
    <submittedName>
        <fullName evidence="2">Very-short-patch-repair endonuclease</fullName>
    </submittedName>
</protein>
<dbReference type="InterPro" id="IPR011335">
    <property type="entry name" value="Restrct_endonuc-II-like"/>
</dbReference>
<keyword evidence="2" id="KW-0540">Nuclease</keyword>
<dbReference type="PANTHER" id="PTHR38590:SF1">
    <property type="entry name" value="BLL0828 PROTEIN"/>
    <property type="match status" value="1"/>
</dbReference>
<dbReference type="GO" id="GO:0004519">
    <property type="term" value="F:endonuclease activity"/>
    <property type="evidence" value="ECO:0007669"/>
    <property type="project" value="UniProtKB-KW"/>
</dbReference>
<keyword evidence="2" id="KW-0378">Hydrolase</keyword>
<evidence type="ECO:0000313" key="3">
    <source>
        <dbReference type="Proteomes" id="UP000247454"/>
    </source>
</evidence>
<gene>
    <name evidence="2" type="ORF">C7477_102192</name>
</gene>
<accession>A0A318TF03</accession>
<feature type="domain" description="DUF559" evidence="1">
    <location>
        <begin position="47"/>
        <end position="150"/>
    </location>
</feature>
<dbReference type="InterPro" id="IPR007569">
    <property type="entry name" value="DUF559"/>
</dbReference>
<dbReference type="Pfam" id="PF04480">
    <property type="entry name" value="DUF559"/>
    <property type="match status" value="1"/>
</dbReference>
<evidence type="ECO:0000313" key="2">
    <source>
        <dbReference type="EMBL" id="PYE90103.1"/>
    </source>
</evidence>
<dbReference type="Gene3D" id="3.40.960.10">
    <property type="entry name" value="VSR Endonuclease"/>
    <property type="match status" value="1"/>
</dbReference>
<organism evidence="2 3">
    <name type="scientific">Phyllobacterium leguminum</name>
    <dbReference type="NCBI Taxonomy" id="314237"/>
    <lineage>
        <taxon>Bacteria</taxon>
        <taxon>Pseudomonadati</taxon>
        <taxon>Pseudomonadota</taxon>
        <taxon>Alphaproteobacteria</taxon>
        <taxon>Hyphomicrobiales</taxon>
        <taxon>Phyllobacteriaceae</taxon>
        <taxon>Phyllobacterium</taxon>
    </lineage>
</organism>
<dbReference type="Proteomes" id="UP000247454">
    <property type="component" value="Unassembled WGS sequence"/>
</dbReference>
<sequence>MDVFVFSVLHGAGTKDKVVTLVPPSPRLRGEGKGEGQSMRGPKETIIKRARSLRRQDNDAEYKLWLELKDRRLNGYKFVRQFPIGPYYADFVCRERKLVVEVDGSQHAENEYDRRRDAFMNNEGYAVMRFWNVDVLNKSNAVLETIVAALDGRLREETAANDLIFTGYFRGKS</sequence>
<dbReference type="InterPro" id="IPR047216">
    <property type="entry name" value="Endonuclease_DUF559_bact"/>
</dbReference>
<dbReference type="SUPFAM" id="SSF52980">
    <property type="entry name" value="Restriction endonuclease-like"/>
    <property type="match status" value="1"/>
</dbReference>
<proteinExistence type="predicted"/>
<reference evidence="2 3" key="1">
    <citation type="submission" date="2018-06" db="EMBL/GenBank/DDBJ databases">
        <title>Genomic Encyclopedia of Type Strains, Phase III (KMG-III): the genomes of soil and plant-associated and newly described type strains.</title>
        <authorList>
            <person name="Whitman W."/>
        </authorList>
    </citation>
    <scope>NUCLEOTIDE SEQUENCE [LARGE SCALE GENOMIC DNA]</scope>
    <source>
        <strain evidence="2 3">ORS 1419</strain>
    </source>
</reference>
<dbReference type="EMBL" id="QJTF01000002">
    <property type="protein sequence ID" value="PYE90103.1"/>
    <property type="molecule type" value="Genomic_DNA"/>
</dbReference>
<evidence type="ECO:0000259" key="1">
    <source>
        <dbReference type="Pfam" id="PF04480"/>
    </source>
</evidence>
<comment type="caution">
    <text evidence="2">The sequence shown here is derived from an EMBL/GenBank/DDBJ whole genome shotgun (WGS) entry which is preliminary data.</text>
</comment>
<dbReference type="AlphaFoldDB" id="A0A318TF03"/>
<name>A0A318TF03_9HYPH</name>
<keyword evidence="2" id="KW-0255">Endonuclease</keyword>
<keyword evidence="3" id="KW-1185">Reference proteome</keyword>
<dbReference type="CDD" id="cd01038">
    <property type="entry name" value="Endonuclease_DUF559"/>
    <property type="match status" value="1"/>
</dbReference>